<feature type="domain" description="Exonuclease" evidence="2">
    <location>
        <begin position="4"/>
        <end position="169"/>
    </location>
</feature>
<dbReference type="GO" id="GO:0003677">
    <property type="term" value="F:DNA binding"/>
    <property type="evidence" value="ECO:0007669"/>
    <property type="project" value="InterPro"/>
</dbReference>
<dbReference type="Proteomes" id="UP000886757">
    <property type="component" value="Unassembled WGS sequence"/>
</dbReference>
<sequence length="237" mass="26804">MRNSYIALDLETTGLRPDTDRILEIGAVKVEEGEVTGTFSTFIDCGIPIPPFISELTGITREMVLGSPSLKEGLTAFLDFSGEEVLLGHNLSFDYGFMKQNAVSLGFSYERKGLDTLRISRCCLPGLPKKSLDQVSAYYGIPQEHHHRALDDALTAARIYERLKEEYSEVYPELFEPSALNFKVKKASPITNSQKVYLRDLLKYHRINDNVKIEELTKSEASRMIDGIILKYGRMKR</sequence>
<dbReference type="SMART" id="SM00479">
    <property type="entry name" value="EXOIII"/>
    <property type="match status" value="1"/>
</dbReference>
<evidence type="ECO:0000313" key="4">
    <source>
        <dbReference type="Proteomes" id="UP000886757"/>
    </source>
</evidence>
<dbReference type="InterPro" id="IPR013520">
    <property type="entry name" value="Ribonucl_H"/>
</dbReference>
<dbReference type="GO" id="GO:0008408">
    <property type="term" value="F:3'-5' exonuclease activity"/>
    <property type="evidence" value="ECO:0007669"/>
    <property type="project" value="TreeGrafter"/>
</dbReference>
<dbReference type="FunFam" id="3.30.420.10:FF:000045">
    <property type="entry name" value="3'-5' exonuclease DinG"/>
    <property type="match status" value="1"/>
</dbReference>
<dbReference type="AlphaFoldDB" id="A0A9D1D9U1"/>
<reference evidence="3" key="1">
    <citation type="submission" date="2020-10" db="EMBL/GenBank/DDBJ databases">
        <authorList>
            <person name="Gilroy R."/>
        </authorList>
    </citation>
    <scope>NUCLEOTIDE SEQUENCE</scope>
    <source>
        <strain evidence="3">ChiSjej4B22-8148</strain>
    </source>
</reference>
<keyword evidence="1 3" id="KW-0378">Hydrolase</keyword>
<dbReference type="PANTHER" id="PTHR30231">
    <property type="entry name" value="DNA POLYMERASE III SUBUNIT EPSILON"/>
    <property type="match status" value="1"/>
</dbReference>
<dbReference type="GO" id="GO:0045004">
    <property type="term" value="P:DNA replication proofreading"/>
    <property type="evidence" value="ECO:0007669"/>
    <property type="project" value="TreeGrafter"/>
</dbReference>
<proteinExistence type="predicted"/>
<dbReference type="PANTHER" id="PTHR30231:SF41">
    <property type="entry name" value="DNA POLYMERASE III SUBUNIT EPSILON"/>
    <property type="match status" value="1"/>
</dbReference>
<name>A0A9D1D9U1_9FIRM</name>
<dbReference type="GO" id="GO:0003887">
    <property type="term" value="F:DNA-directed DNA polymerase activity"/>
    <property type="evidence" value="ECO:0007669"/>
    <property type="project" value="InterPro"/>
</dbReference>
<reference evidence="3" key="2">
    <citation type="journal article" date="2021" name="PeerJ">
        <title>Extensive microbial diversity within the chicken gut microbiome revealed by metagenomics and culture.</title>
        <authorList>
            <person name="Gilroy R."/>
            <person name="Ravi A."/>
            <person name="Getino M."/>
            <person name="Pursley I."/>
            <person name="Horton D.L."/>
            <person name="Alikhan N.F."/>
            <person name="Baker D."/>
            <person name="Gharbi K."/>
            <person name="Hall N."/>
            <person name="Watson M."/>
            <person name="Adriaenssens E.M."/>
            <person name="Foster-Nyarko E."/>
            <person name="Jarju S."/>
            <person name="Secka A."/>
            <person name="Antonio M."/>
            <person name="Oren A."/>
            <person name="Chaudhuri R.R."/>
            <person name="La Ragione R."/>
            <person name="Hildebrand F."/>
            <person name="Pallen M.J."/>
        </authorList>
    </citation>
    <scope>NUCLEOTIDE SEQUENCE</scope>
    <source>
        <strain evidence="3">ChiSjej4B22-8148</strain>
    </source>
</reference>
<evidence type="ECO:0000313" key="3">
    <source>
        <dbReference type="EMBL" id="HIR12988.1"/>
    </source>
</evidence>
<keyword evidence="1 3" id="KW-0269">Exonuclease</keyword>
<gene>
    <name evidence="3" type="ORF">IAB31_03580</name>
</gene>
<dbReference type="CDD" id="cd06127">
    <property type="entry name" value="DEDDh"/>
    <property type="match status" value="1"/>
</dbReference>
<dbReference type="InterPro" id="IPR012337">
    <property type="entry name" value="RNaseH-like_sf"/>
</dbReference>
<protein>
    <submittedName>
        <fullName evidence="3">3'-5' exonuclease</fullName>
    </submittedName>
</protein>
<dbReference type="SUPFAM" id="SSF53098">
    <property type="entry name" value="Ribonuclease H-like"/>
    <property type="match status" value="1"/>
</dbReference>
<dbReference type="EMBL" id="DVGK01000043">
    <property type="protein sequence ID" value="HIR12988.1"/>
    <property type="molecule type" value="Genomic_DNA"/>
</dbReference>
<dbReference type="InterPro" id="IPR036397">
    <property type="entry name" value="RNaseH_sf"/>
</dbReference>
<accession>A0A9D1D9U1</accession>
<dbReference type="NCBIfam" id="TIGR00573">
    <property type="entry name" value="dnaq"/>
    <property type="match status" value="1"/>
</dbReference>
<keyword evidence="1 3" id="KW-0540">Nuclease</keyword>
<comment type="caution">
    <text evidence="3">The sequence shown here is derived from an EMBL/GenBank/DDBJ whole genome shotgun (WGS) entry which is preliminary data.</text>
</comment>
<dbReference type="Gene3D" id="3.30.420.10">
    <property type="entry name" value="Ribonuclease H-like superfamily/Ribonuclease H"/>
    <property type="match status" value="1"/>
</dbReference>
<dbReference type="Pfam" id="PF00929">
    <property type="entry name" value="RNase_T"/>
    <property type="match status" value="1"/>
</dbReference>
<evidence type="ECO:0000259" key="2">
    <source>
        <dbReference type="SMART" id="SM00479"/>
    </source>
</evidence>
<dbReference type="GO" id="GO:0005829">
    <property type="term" value="C:cytosol"/>
    <property type="evidence" value="ECO:0007669"/>
    <property type="project" value="TreeGrafter"/>
</dbReference>
<organism evidence="3 4">
    <name type="scientific">Candidatus Choladousia intestinavium</name>
    <dbReference type="NCBI Taxonomy" id="2840727"/>
    <lineage>
        <taxon>Bacteria</taxon>
        <taxon>Bacillati</taxon>
        <taxon>Bacillota</taxon>
        <taxon>Clostridia</taxon>
        <taxon>Lachnospirales</taxon>
        <taxon>Lachnospiraceae</taxon>
        <taxon>Lachnospiraceae incertae sedis</taxon>
        <taxon>Candidatus Choladousia</taxon>
    </lineage>
</organism>
<dbReference type="InterPro" id="IPR006054">
    <property type="entry name" value="DnaQ"/>
</dbReference>
<evidence type="ECO:0000256" key="1">
    <source>
        <dbReference type="ARBA" id="ARBA00022839"/>
    </source>
</evidence>